<gene>
    <name evidence="7" type="ORF">CITCOLO1_LOCUS1205</name>
</gene>
<evidence type="ECO:0000256" key="3">
    <source>
        <dbReference type="ARBA" id="ARBA00023239"/>
    </source>
</evidence>
<keyword evidence="8" id="KW-1185">Reference proteome</keyword>
<dbReference type="PANTHER" id="PTHR13522:SF3">
    <property type="entry name" value="U6 SNRNA PHOSPHODIESTERASE 1"/>
    <property type="match status" value="1"/>
</dbReference>
<evidence type="ECO:0000313" key="8">
    <source>
        <dbReference type="Proteomes" id="UP001642487"/>
    </source>
</evidence>
<dbReference type="Pfam" id="PF09749">
    <property type="entry name" value="HVSL"/>
    <property type="match status" value="1"/>
</dbReference>
<dbReference type="Proteomes" id="UP001642487">
    <property type="component" value="Chromosome 1"/>
</dbReference>
<dbReference type="EMBL" id="OZ021735">
    <property type="protein sequence ID" value="CAK9309622.1"/>
    <property type="molecule type" value="Genomic_DNA"/>
</dbReference>
<evidence type="ECO:0000256" key="6">
    <source>
        <dbReference type="ARBA" id="ARBA00030030"/>
    </source>
</evidence>
<keyword evidence="3" id="KW-0456">Lyase</keyword>
<evidence type="ECO:0000256" key="4">
    <source>
        <dbReference type="ARBA" id="ARBA00023242"/>
    </source>
</evidence>
<keyword evidence="1" id="KW-0540">Nuclease</keyword>
<evidence type="ECO:0000256" key="5">
    <source>
        <dbReference type="ARBA" id="ARBA00029543"/>
    </source>
</evidence>
<protein>
    <recommendedName>
        <fullName evidence="5">U6 snRNA phosphodiesterase 1</fullName>
    </recommendedName>
    <alternativeName>
        <fullName evidence="6">3'-5' RNA exonuclease USB1</fullName>
    </alternativeName>
</protein>
<sequence>MLRQKLQSQRRYWIDFSKWETFINDDLSRTFLSMEIIAGGLMEIRKQIQIVNEVYKLHNLPEFYKDARPHISFAWALGDLSKLLTQAVHNEMKKSAIKETLKRGIFTTKFNGIEYDHKLEQALAREFHISLSRTVPIQLHHDSIMTMFSQKLQSQRHYWIDFSKGETY</sequence>
<evidence type="ECO:0000256" key="2">
    <source>
        <dbReference type="ARBA" id="ARBA00022801"/>
    </source>
</evidence>
<dbReference type="InterPro" id="IPR027521">
    <property type="entry name" value="Usb1"/>
</dbReference>
<dbReference type="PANTHER" id="PTHR13522">
    <property type="entry name" value="U6 SNRNA PHOSPHODIESTERASE 1"/>
    <property type="match status" value="1"/>
</dbReference>
<keyword evidence="4" id="KW-0539">Nucleus</keyword>
<keyword evidence="2" id="KW-0378">Hydrolase</keyword>
<organism evidence="7 8">
    <name type="scientific">Citrullus colocynthis</name>
    <name type="common">colocynth</name>
    <dbReference type="NCBI Taxonomy" id="252529"/>
    <lineage>
        <taxon>Eukaryota</taxon>
        <taxon>Viridiplantae</taxon>
        <taxon>Streptophyta</taxon>
        <taxon>Embryophyta</taxon>
        <taxon>Tracheophyta</taxon>
        <taxon>Spermatophyta</taxon>
        <taxon>Magnoliopsida</taxon>
        <taxon>eudicotyledons</taxon>
        <taxon>Gunneridae</taxon>
        <taxon>Pentapetalae</taxon>
        <taxon>rosids</taxon>
        <taxon>fabids</taxon>
        <taxon>Cucurbitales</taxon>
        <taxon>Cucurbitaceae</taxon>
        <taxon>Benincaseae</taxon>
        <taxon>Citrullus</taxon>
    </lineage>
</organism>
<proteinExistence type="predicted"/>
<evidence type="ECO:0000313" key="7">
    <source>
        <dbReference type="EMBL" id="CAK9309622.1"/>
    </source>
</evidence>
<name>A0ABP0XSV7_9ROSI</name>
<reference evidence="7 8" key="1">
    <citation type="submission" date="2024-03" db="EMBL/GenBank/DDBJ databases">
        <authorList>
            <person name="Gkanogiannis A."/>
            <person name="Becerra Lopez-Lavalle L."/>
        </authorList>
    </citation>
    <scope>NUCLEOTIDE SEQUENCE [LARGE SCALE GENOMIC DNA]</scope>
</reference>
<accession>A0ABP0XSV7</accession>
<evidence type="ECO:0000256" key="1">
    <source>
        <dbReference type="ARBA" id="ARBA00022722"/>
    </source>
</evidence>
<dbReference type="Gene3D" id="3.90.1140.10">
    <property type="entry name" value="Cyclic phosphodiesterase"/>
    <property type="match status" value="2"/>
</dbReference>